<dbReference type="Gene3D" id="3.40.50.150">
    <property type="entry name" value="Vaccinia Virus protein VP39"/>
    <property type="match status" value="1"/>
</dbReference>
<evidence type="ECO:0000313" key="1">
    <source>
        <dbReference type="EMBL" id="MES1919006.1"/>
    </source>
</evidence>
<proteinExistence type="predicted"/>
<keyword evidence="2" id="KW-1185">Reference proteome</keyword>
<protein>
    <recommendedName>
        <fullName evidence="3">Methyltransferase domain-containing protein</fullName>
    </recommendedName>
</protein>
<organism evidence="1 2">
    <name type="scientific">Bonamia ostreae</name>
    <dbReference type="NCBI Taxonomy" id="126728"/>
    <lineage>
        <taxon>Eukaryota</taxon>
        <taxon>Sar</taxon>
        <taxon>Rhizaria</taxon>
        <taxon>Endomyxa</taxon>
        <taxon>Ascetosporea</taxon>
        <taxon>Haplosporida</taxon>
        <taxon>Bonamia</taxon>
    </lineage>
</organism>
<reference evidence="1 2" key="1">
    <citation type="journal article" date="2024" name="BMC Biol.">
        <title>Comparative genomics of Ascetosporea gives new insight into the evolutionary basis for animal parasitism in Rhizaria.</title>
        <authorList>
            <person name="Hiltunen Thoren M."/>
            <person name="Onut-Brannstrom I."/>
            <person name="Alfjorden A."/>
            <person name="Peckova H."/>
            <person name="Swords F."/>
            <person name="Hooper C."/>
            <person name="Holzer A.S."/>
            <person name="Bass D."/>
            <person name="Burki F."/>
        </authorList>
    </citation>
    <scope>NUCLEOTIDE SEQUENCE [LARGE SCALE GENOMIC DNA]</scope>
    <source>
        <strain evidence="1">20-A016</strain>
    </source>
</reference>
<sequence length="221" mass="25701">MHNKNSICSDYWNDFYSKNIAPETPTDFSKYITKKYLTRPNKILDIGCGNGRDSAYFSMLGHKVFCLEPAQTAKLEMLCELYDMALFKVFLIKRKITISEMDNVLKSERFDSIYSRFSLHSVSSDDQNRLLDYCKDHLNRNGRLFIEVRSTEDALYGQGKKVEEEKNAFMTDHYRRFVDQDELLQALRKRGYCIVESVKGKGLAVKGNEDPIVIRVIAYIK</sequence>
<dbReference type="InterPro" id="IPR029063">
    <property type="entry name" value="SAM-dependent_MTases_sf"/>
</dbReference>
<comment type="caution">
    <text evidence="1">The sequence shown here is derived from an EMBL/GenBank/DDBJ whole genome shotgun (WGS) entry which is preliminary data.</text>
</comment>
<dbReference type="PANTHER" id="PTHR43861:SF1">
    <property type="entry name" value="TRANS-ACONITATE 2-METHYLTRANSFERASE"/>
    <property type="match status" value="1"/>
</dbReference>
<dbReference type="PANTHER" id="PTHR43861">
    <property type="entry name" value="TRANS-ACONITATE 2-METHYLTRANSFERASE-RELATED"/>
    <property type="match status" value="1"/>
</dbReference>
<dbReference type="EMBL" id="JBDODL010000177">
    <property type="protein sequence ID" value="MES1919006.1"/>
    <property type="molecule type" value="Genomic_DNA"/>
</dbReference>
<name>A0ABV2AH61_9EUKA</name>
<evidence type="ECO:0008006" key="3">
    <source>
        <dbReference type="Google" id="ProtNLM"/>
    </source>
</evidence>
<dbReference type="CDD" id="cd02440">
    <property type="entry name" value="AdoMet_MTases"/>
    <property type="match status" value="1"/>
</dbReference>
<evidence type="ECO:0000313" key="2">
    <source>
        <dbReference type="Proteomes" id="UP001439008"/>
    </source>
</evidence>
<accession>A0ABV2AH61</accession>
<dbReference type="Proteomes" id="UP001439008">
    <property type="component" value="Unassembled WGS sequence"/>
</dbReference>
<dbReference type="Pfam" id="PF13489">
    <property type="entry name" value="Methyltransf_23"/>
    <property type="match status" value="1"/>
</dbReference>
<gene>
    <name evidence="1" type="ORF">MHBO_000885</name>
</gene>
<dbReference type="SUPFAM" id="SSF53335">
    <property type="entry name" value="S-adenosyl-L-methionine-dependent methyltransferases"/>
    <property type="match status" value="1"/>
</dbReference>